<comment type="caution">
    <text evidence="2">The sequence shown here is derived from an EMBL/GenBank/DDBJ whole genome shotgun (WGS) entry which is preliminary data.</text>
</comment>
<evidence type="ECO:0000256" key="1">
    <source>
        <dbReference type="SAM" id="SignalP"/>
    </source>
</evidence>
<evidence type="ECO:0000313" key="3">
    <source>
        <dbReference type="Proteomes" id="UP000054773"/>
    </source>
</evidence>
<keyword evidence="1" id="KW-0732">Signal</keyword>
<dbReference type="RefSeq" id="WP_337589161.1">
    <property type="nucleotide sequence ID" value="NZ_CAAAHY010000002.1"/>
</dbReference>
<dbReference type="Proteomes" id="UP000054773">
    <property type="component" value="Unassembled WGS sequence"/>
</dbReference>
<evidence type="ECO:0000313" key="2">
    <source>
        <dbReference type="EMBL" id="KTC98167.1"/>
    </source>
</evidence>
<accession>A0A0W0TRF0</accession>
<organism evidence="2 3">
    <name type="scientific">Legionella erythra</name>
    <dbReference type="NCBI Taxonomy" id="448"/>
    <lineage>
        <taxon>Bacteria</taxon>
        <taxon>Pseudomonadati</taxon>
        <taxon>Pseudomonadota</taxon>
        <taxon>Gammaproteobacteria</taxon>
        <taxon>Legionellales</taxon>
        <taxon>Legionellaceae</taxon>
        <taxon>Legionella</taxon>
    </lineage>
</organism>
<sequence>MIKKILFLPLLVAFSLLSGCWTTQSGQKSGIIVKVAKEGRWWGTYEGELIRGGLDNASGATGREFHFTLGQFKSDLVDKAIYAMENNRHVVLTYHCEEWVAPWRGETKCFVDSISVLETLKKPDTAKQ</sequence>
<feature type="signal peptide" evidence="1">
    <location>
        <begin position="1"/>
        <end position="18"/>
    </location>
</feature>
<reference evidence="2 3" key="1">
    <citation type="submission" date="2015-11" db="EMBL/GenBank/DDBJ databases">
        <title>Genomic analysis of 38 Legionella species identifies large and diverse effector repertoires.</title>
        <authorList>
            <person name="Burstein D."/>
            <person name="Amaro F."/>
            <person name="Zusman T."/>
            <person name="Lifshitz Z."/>
            <person name="Cohen O."/>
            <person name="Gilbert J.A."/>
            <person name="Pupko T."/>
            <person name="Shuman H.A."/>
            <person name="Segal G."/>
        </authorList>
    </citation>
    <scope>NUCLEOTIDE SEQUENCE [LARGE SCALE GENOMIC DNA]</scope>
    <source>
        <strain evidence="2 3">SE-32A-C8</strain>
    </source>
</reference>
<gene>
    <name evidence="2" type="ORF">Lery_1221</name>
</gene>
<keyword evidence="3" id="KW-1185">Reference proteome</keyword>
<name>A0A0W0TRF0_LEGER</name>
<proteinExistence type="predicted"/>
<protein>
    <submittedName>
        <fullName evidence="2">Secreted protein</fullName>
    </submittedName>
</protein>
<dbReference type="AlphaFoldDB" id="A0A0W0TRF0"/>
<dbReference type="PROSITE" id="PS51257">
    <property type="entry name" value="PROKAR_LIPOPROTEIN"/>
    <property type="match status" value="1"/>
</dbReference>
<dbReference type="PATRIC" id="fig|448.7.peg.1278"/>
<feature type="chain" id="PRO_5006913309" evidence="1">
    <location>
        <begin position="19"/>
        <end position="128"/>
    </location>
</feature>
<dbReference type="EMBL" id="LNYA01000023">
    <property type="protein sequence ID" value="KTC98167.1"/>
    <property type="molecule type" value="Genomic_DNA"/>
</dbReference>